<dbReference type="PANTHER" id="PTHR13052:SF3">
    <property type="entry name" value="NUCLEAR FACTOR RELATED TO KAPPA-B-BINDING PROTEIN"/>
    <property type="match status" value="1"/>
</dbReference>
<evidence type="ECO:0000256" key="2">
    <source>
        <dbReference type="ARBA" id="ARBA00023242"/>
    </source>
</evidence>
<dbReference type="GO" id="GO:0031011">
    <property type="term" value="C:Ino80 complex"/>
    <property type="evidence" value="ECO:0007669"/>
    <property type="project" value="InterPro"/>
</dbReference>
<dbReference type="EMBL" id="KD121152">
    <property type="protein sequence ID" value="EMS59445.1"/>
    <property type="molecule type" value="Genomic_DNA"/>
</dbReference>
<dbReference type="PANTHER" id="PTHR13052">
    <property type="entry name" value="NFRKB-RELATED"/>
    <property type="match status" value="1"/>
</dbReference>
<organism evidence="3">
    <name type="scientific">Triticum urartu</name>
    <name type="common">Red wild einkorn</name>
    <name type="synonym">Crithodium urartu</name>
    <dbReference type="NCBI Taxonomy" id="4572"/>
    <lineage>
        <taxon>Eukaryota</taxon>
        <taxon>Viridiplantae</taxon>
        <taxon>Streptophyta</taxon>
        <taxon>Embryophyta</taxon>
        <taxon>Tracheophyta</taxon>
        <taxon>Spermatophyta</taxon>
        <taxon>Magnoliopsida</taxon>
        <taxon>Liliopsida</taxon>
        <taxon>Poales</taxon>
        <taxon>Poaceae</taxon>
        <taxon>BOP clade</taxon>
        <taxon>Pooideae</taxon>
        <taxon>Triticodae</taxon>
        <taxon>Triticeae</taxon>
        <taxon>Triticinae</taxon>
        <taxon>Triticum</taxon>
    </lineage>
</organism>
<dbReference type="eggNOG" id="KOG1075">
    <property type="taxonomic scope" value="Eukaryota"/>
</dbReference>
<reference evidence="3" key="1">
    <citation type="journal article" date="2013" name="Nature">
        <title>Draft genome of the wheat A-genome progenitor Triticum urartu.</title>
        <authorList>
            <person name="Ling H.Q."/>
            <person name="Zhao S."/>
            <person name="Liu D."/>
            <person name="Wang J."/>
            <person name="Sun H."/>
            <person name="Zhang C."/>
            <person name="Fan H."/>
            <person name="Li D."/>
            <person name="Dong L."/>
            <person name="Tao Y."/>
            <person name="Gao C."/>
            <person name="Wu H."/>
            <person name="Li Y."/>
            <person name="Cui Y."/>
            <person name="Guo X."/>
            <person name="Zheng S."/>
            <person name="Wang B."/>
            <person name="Yu K."/>
            <person name="Liang Q."/>
            <person name="Yang W."/>
            <person name="Lou X."/>
            <person name="Chen J."/>
            <person name="Feng M."/>
            <person name="Jian J."/>
            <person name="Zhang X."/>
            <person name="Luo G."/>
            <person name="Jiang Y."/>
            <person name="Liu J."/>
            <person name="Wang Z."/>
            <person name="Sha Y."/>
            <person name="Zhang B."/>
            <person name="Wu H."/>
            <person name="Tang D."/>
            <person name="Shen Q."/>
            <person name="Xue P."/>
            <person name="Zou S."/>
            <person name="Wang X."/>
            <person name="Liu X."/>
            <person name="Wang F."/>
            <person name="Yang Y."/>
            <person name="An X."/>
            <person name="Dong Z."/>
            <person name="Zhang K."/>
            <person name="Zhang X."/>
            <person name="Luo M.C."/>
            <person name="Dvorak J."/>
            <person name="Tong Y."/>
            <person name="Wang J."/>
            <person name="Yang H."/>
            <person name="Li Z."/>
            <person name="Wang D."/>
            <person name="Zhang A."/>
            <person name="Wang J."/>
        </authorList>
    </citation>
    <scope>NUCLEOTIDE SEQUENCE</scope>
</reference>
<sequence>MGIVKVASGAPIAKSSYSRENEDLTQEERLLLESFPSHDSADDCEHAEVDCELAMSGGQLCNVPYGLYDLPELNDILSLETWNSCLTEEDRFRLAAYLPDMDQHDLFTTMTELLSGSAMFFGSPLRGFFDRLNGGFYSPEVSRARELLMNFQRRRYYHFLKLYHDGIVWKFACMDKLWRRSLVDTSLEEKIHIWHNWIQEKLLTFADPNSSPLNARLSNIGEVEAASFASLKRAKLIEGTSSTNWSAKYKEIVHEAKPVEISSSNSHIFHLQDVPGEKCSKPPKVVLKANADSDFLADGNAGICHTPGLIPLAQLGVQVSTFSPYAFSQHVHNFSVNPSYPLYINTRRNSLGSSSSKAWQLEGALETYPILVKSPFGVQHAVLEDLKTGNHSAALSGYQSAANKPITAYSDEGNDTRESLHEKNLLKNFGRPGAMVPESSPGLYMRTAIGHETNGLMKMSNPGNADIISEMLTLGASTNPPYNFPMQSETVLKQHHDGLKTKAPPFMNSATRVEGHRFPYTYARRKPHRAVDLVDPVETPTMSTQSLIYVSHLCEIGLKDLAKRRFLVDASIEHKLDFIAISETGRDNFTPQFPSTLSGGVEFDWHCLPPRGRSGGILLGVKCDSLEVRDVVMGDFAVKFRVRSKTDGFRWALVAVYGAAQPEFKPDFLADLVRICGSEQLPILVGLFGPLEDNFVSSDESRIEGVPQLAVDENEILTAPFSEKEVFEAISQMKNNKAPGPDGFPTEFYKKCWHIIKGDLIPLFHDLFSGQLQLSHLNYGTITLLPKKTDAMRIE</sequence>
<name>M8A464_TRIUA</name>
<proteinExistence type="predicted"/>
<gene>
    <name evidence="3" type="ORF">TRIUR3_07640</name>
</gene>
<protein>
    <submittedName>
        <fullName evidence="3">Uncharacterized protein</fullName>
    </submittedName>
</protein>
<dbReference type="STRING" id="4572.M8A464"/>
<dbReference type="OMA" id="DIRECAH"/>
<accession>M8A464</accession>
<comment type="subcellular location">
    <subcellularLocation>
        <location evidence="1">Nucleus</location>
    </subcellularLocation>
</comment>
<evidence type="ECO:0000256" key="1">
    <source>
        <dbReference type="ARBA" id="ARBA00004123"/>
    </source>
</evidence>
<dbReference type="InterPro" id="IPR044867">
    <property type="entry name" value="DEUBAD_dom"/>
</dbReference>
<dbReference type="PROSITE" id="PS51916">
    <property type="entry name" value="DEUBAD"/>
    <property type="match status" value="1"/>
</dbReference>
<dbReference type="CDD" id="cd21865">
    <property type="entry name" value="DEUBAD_NFRKB"/>
    <property type="match status" value="1"/>
</dbReference>
<dbReference type="AlphaFoldDB" id="M8A464"/>
<dbReference type="InterPro" id="IPR024867">
    <property type="entry name" value="NFRKB"/>
</dbReference>
<keyword evidence="2" id="KW-0539">Nucleus</keyword>
<evidence type="ECO:0000313" key="3">
    <source>
        <dbReference type="EMBL" id="EMS59445.1"/>
    </source>
</evidence>